<gene>
    <name evidence="1" type="ORF">HYN46_14860</name>
</gene>
<reference evidence="1 2" key="1">
    <citation type="submission" date="2018-07" db="EMBL/GenBank/DDBJ databases">
        <title>Genome sequencing of Moraxellaceae gen. HYN0046.</title>
        <authorList>
            <person name="Kim M."/>
            <person name="Yi H."/>
        </authorList>
    </citation>
    <scope>NUCLEOTIDE SEQUENCE [LARGE SCALE GENOMIC DNA]</scope>
    <source>
        <strain evidence="1 2">HYN0046</strain>
    </source>
</reference>
<sequence>MGSAHRFFNVSIVGLSVGTTVLIRNCLTQIVPDVFELAWVNLIDTNVHLLIVNSVSVDSPHVFNLLGQRNLPMLKVSAEIGREGSLQNDTLYLPVDDLSSLQDWLFQHVPLLSSLTAGELLQQAPAALTNQHVDFSLFERMHDRQAGPIKLSRADGLIGVINPQKEQIFLSKSLQSIKQVDHTWSSTYSTNRDSREIDPTPYDLRQWIWQILWGSSQPLTLAGSEDYIRLKFWPQPGLQDRRDILRMAACFEGGARVCEVAGKNSLPLTLVQHFASSLIAANLAEQILAEAVVKRDAGEGGFSGLKSLFSKLRDRLGL</sequence>
<name>A0A345P9P9_9GAMM</name>
<dbReference type="OrthoDB" id="6705934at2"/>
<organism evidence="1 2">
    <name type="scientific">Aquirhabdus parva</name>
    <dbReference type="NCBI Taxonomy" id="2283318"/>
    <lineage>
        <taxon>Bacteria</taxon>
        <taxon>Pseudomonadati</taxon>
        <taxon>Pseudomonadota</taxon>
        <taxon>Gammaproteobacteria</taxon>
        <taxon>Moraxellales</taxon>
        <taxon>Moraxellaceae</taxon>
        <taxon>Aquirhabdus</taxon>
    </lineage>
</organism>
<dbReference type="AlphaFoldDB" id="A0A345P9P9"/>
<dbReference type="KEGG" id="mbah:HYN46_14860"/>
<protein>
    <submittedName>
        <fullName evidence="1">Uncharacterized protein</fullName>
    </submittedName>
</protein>
<evidence type="ECO:0000313" key="1">
    <source>
        <dbReference type="EMBL" id="AXI04008.1"/>
    </source>
</evidence>
<evidence type="ECO:0000313" key="2">
    <source>
        <dbReference type="Proteomes" id="UP000253940"/>
    </source>
</evidence>
<dbReference type="RefSeq" id="WP_114900116.1">
    <property type="nucleotide sequence ID" value="NZ_CP031222.1"/>
</dbReference>
<keyword evidence="2" id="KW-1185">Reference proteome</keyword>
<accession>A0A345P9P9</accession>
<dbReference type="Proteomes" id="UP000253940">
    <property type="component" value="Chromosome"/>
</dbReference>
<proteinExistence type="predicted"/>
<dbReference type="EMBL" id="CP031222">
    <property type="protein sequence ID" value="AXI04008.1"/>
    <property type="molecule type" value="Genomic_DNA"/>
</dbReference>